<comment type="similarity">
    <text evidence="2">Belongs to the sorting nexin family.</text>
</comment>
<evidence type="ECO:0000256" key="1">
    <source>
        <dbReference type="ARBA" id="ARBA00004481"/>
    </source>
</evidence>
<dbReference type="Pfam" id="PF00787">
    <property type="entry name" value="PX"/>
    <property type="match status" value="1"/>
</dbReference>
<dbReference type="InterPro" id="IPR051079">
    <property type="entry name" value="Sorting_Nexin_Autophagy"/>
</dbReference>
<keyword evidence="6" id="KW-0446">Lipid-binding</keyword>
<dbReference type="SUPFAM" id="SSF64268">
    <property type="entry name" value="PX domain"/>
    <property type="match status" value="1"/>
</dbReference>
<evidence type="ECO:0000256" key="6">
    <source>
        <dbReference type="ARBA" id="ARBA00023121"/>
    </source>
</evidence>
<name>A0A9P8AK53_9ASCO</name>
<evidence type="ECO:0000313" key="11">
    <source>
        <dbReference type="Proteomes" id="UP000790833"/>
    </source>
</evidence>
<comment type="subcellular location">
    <subcellularLocation>
        <location evidence="1">Endosome membrane</location>
        <topology evidence="1">Peripheral membrane protein</topology>
    </subcellularLocation>
</comment>
<evidence type="ECO:0000256" key="2">
    <source>
        <dbReference type="ARBA" id="ARBA00010883"/>
    </source>
</evidence>
<feature type="domain" description="PX" evidence="9">
    <location>
        <begin position="78"/>
        <end position="193"/>
    </location>
</feature>
<dbReference type="GO" id="GO:0005829">
    <property type="term" value="C:cytosol"/>
    <property type="evidence" value="ECO:0007669"/>
    <property type="project" value="GOC"/>
</dbReference>
<evidence type="ECO:0000256" key="7">
    <source>
        <dbReference type="ARBA" id="ARBA00023136"/>
    </source>
</evidence>
<proteinExistence type="inferred from homology"/>
<dbReference type="GeneID" id="66117847"/>
<comment type="caution">
    <text evidence="10">The sequence shown here is derived from an EMBL/GenBank/DDBJ whole genome shotgun (WGS) entry which is preliminary data.</text>
</comment>
<evidence type="ECO:0000313" key="10">
    <source>
        <dbReference type="EMBL" id="KAG7194792.1"/>
    </source>
</evidence>
<dbReference type="GO" id="GO:0010008">
    <property type="term" value="C:endosome membrane"/>
    <property type="evidence" value="ECO:0007669"/>
    <property type="project" value="UniProtKB-SubCell"/>
</dbReference>
<accession>A0A9P8AK53</accession>
<dbReference type="GO" id="GO:0015031">
    <property type="term" value="P:protein transport"/>
    <property type="evidence" value="ECO:0007669"/>
    <property type="project" value="UniProtKB-KW"/>
</dbReference>
<evidence type="ECO:0000256" key="5">
    <source>
        <dbReference type="ARBA" id="ARBA00022927"/>
    </source>
</evidence>
<reference evidence="10" key="1">
    <citation type="submission" date="2021-03" db="EMBL/GenBank/DDBJ databases">
        <authorList>
            <person name="Palmer J.M."/>
        </authorList>
    </citation>
    <scope>NUCLEOTIDE SEQUENCE</scope>
    <source>
        <strain evidence="10">ARV_011</strain>
    </source>
</reference>
<dbReference type="Proteomes" id="UP000790833">
    <property type="component" value="Unassembled WGS sequence"/>
</dbReference>
<sequence>MNTSVFEDIEQDNNPSFYGNLSILNNPYGTQQGNEVSNPGSPQKGHLQRDSFEQVNADDFVNNSIVLSNKITNLINDPKVEILIVSTEKLIKTSIVVYAIELTNSESSIIVKRRYSEFKSLRDNLCKLYPTIVIPPIPEKHSLFTYIYNSIDNSLELSLIEMRRRYFITFLTELIRNTTIRSCPLLLKFLDPNYELCWMNALNEPPVILLPNNLLLANPLNPSDQNGLYSLLPVISGFNANSGKDSLPNLTHLSNEFANLKIPIDIPDKLIQMEVDYHRIHKILNDMNKIDTRLLKNIKGIIDILIELGGNLNNFSLTIYDSASEDLSLQIEKFGSNMDKCFLSYETFLNQSAIPNWQEPIHSLIQYYMASLQILKFYKYKLVQLKILHKLRLKKSNQLLQYNNLSNLSNLSQLEINSPTISMAIKSRQTPGPNAPIVSSSSKWKSLFNNNHISKPPSGSLDDTHFFNNIEKELNKLDQLIGLCNSDIQALSKELQVSFDVFNKEMERKWTIIMLDFIRDSKKLFTENLNSWSEFKDSLT</sequence>
<keyword evidence="3" id="KW-0813">Transport</keyword>
<feature type="region of interest" description="Disordered" evidence="8">
    <location>
        <begin position="28"/>
        <end position="48"/>
    </location>
</feature>
<evidence type="ECO:0000259" key="9">
    <source>
        <dbReference type="SMART" id="SM00312"/>
    </source>
</evidence>
<evidence type="ECO:0000256" key="8">
    <source>
        <dbReference type="SAM" id="MobiDB-lite"/>
    </source>
</evidence>
<keyword evidence="11" id="KW-1185">Reference proteome</keyword>
<dbReference type="EMBL" id="JAHMUF010000006">
    <property type="protein sequence ID" value="KAG7194792.1"/>
    <property type="molecule type" value="Genomic_DNA"/>
</dbReference>
<dbReference type="GO" id="GO:0042147">
    <property type="term" value="P:retrograde transport, endosome to Golgi"/>
    <property type="evidence" value="ECO:0007669"/>
    <property type="project" value="InterPro"/>
</dbReference>
<dbReference type="InterPro" id="IPR044106">
    <property type="entry name" value="PX_Snx41/Atg20"/>
</dbReference>
<dbReference type="AlphaFoldDB" id="A0A9P8AK53"/>
<dbReference type="PANTHER" id="PTHR46979">
    <property type="entry name" value="SORTING NEXIN-41"/>
    <property type="match status" value="1"/>
</dbReference>
<dbReference type="RefSeq" id="XP_043050339.1">
    <property type="nucleotide sequence ID" value="XM_043195142.1"/>
</dbReference>
<dbReference type="OrthoDB" id="289314at2759"/>
<dbReference type="SMART" id="SM00312">
    <property type="entry name" value="PX"/>
    <property type="match status" value="1"/>
</dbReference>
<keyword evidence="4" id="KW-0967">Endosome</keyword>
<dbReference type="InterPro" id="IPR036871">
    <property type="entry name" value="PX_dom_sf"/>
</dbReference>
<dbReference type="CDD" id="cd06867">
    <property type="entry name" value="PX_SNX41_42"/>
    <property type="match status" value="1"/>
</dbReference>
<organism evidence="10 11">
    <name type="scientific">Scheffersomyces spartinae</name>
    <dbReference type="NCBI Taxonomy" id="45513"/>
    <lineage>
        <taxon>Eukaryota</taxon>
        <taxon>Fungi</taxon>
        <taxon>Dikarya</taxon>
        <taxon>Ascomycota</taxon>
        <taxon>Saccharomycotina</taxon>
        <taxon>Pichiomycetes</taxon>
        <taxon>Debaryomycetaceae</taxon>
        <taxon>Scheffersomyces</taxon>
    </lineage>
</organism>
<feature type="compositionally biased region" description="Polar residues" evidence="8">
    <location>
        <begin position="28"/>
        <end position="41"/>
    </location>
</feature>
<evidence type="ECO:0000256" key="4">
    <source>
        <dbReference type="ARBA" id="ARBA00022753"/>
    </source>
</evidence>
<dbReference type="GO" id="GO:0035091">
    <property type="term" value="F:phosphatidylinositol binding"/>
    <property type="evidence" value="ECO:0007669"/>
    <property type="project" value="InterPro"/>
</dbReference>
<keyword evidence="7" id="KW-0472">Membrane</keyword>
<dbReference type="Gene3D" id="3.30.1520.10">
    <property type="entry name" value="Phox-like domain"/>
    <property type="match status" value="1"/>
</dbReference>
<evidence type="ECO:0000256" key="3">
    <source>
        <dbReference type="ARBA" id="ARBA00022448"/>
    </source>
</evidence>
<gene>
    <name evidence="10" type="ORF">KQ657_004473</name>
</gene>
<dbReference type="InterPro" id="IPR001683">
    <property type="entry name" value="PX_dom"/>
</dbReference>
<dbReference type="PANTHER" id="PTHR46979:SF2">
    <property type="entry name" value="SORTING NEXIN-41"/>
    <property type="match status" value="1"/>
</dbReference>
<protein>
    <recommendedName>
        <fullName evidence="9">PX domain-containing protein</fullName>
    </recommendedName>
</protein>
<keyword evidence="5" id="KW-0653">Protein transport</keyword>